<evidence type="ECO:0000256" key="2">
    <source>
        <dbReference type="ARBA" id="ARBA00023015"/>
    </source>
</evidence>
<accession>A0A444LLD7</accession>
<comment type="similarity">
    <text evidence="1">Belongs to the LysR transcriptional regulatory family.</text>
</comment>
<dbReference type="Pfam" id="PF00126">
    <property type="entry name" value="HTH_1"/>
    <property type="match status" value="1"/>
</dbReference>
<evidence type="ECO:0000256" key="6">
    <source>
        <dbReference type="ARBA" id="ARBA00067332"/>
    </source>
</evidence>
<dbReference type="InterPro" id="IPR058163">
    <property type="entry name" value="LysR-type_TF_proteobact-type"/>
</dbReference>
<feature type="compositionally biased region" description="Polar residues" evidence="8">
    <location>
        <begin position="303"/>
        <end position="318"/>
    </location>
</feature>
<reference evidence="10 11" key="1">
    <citation type="submission" date="2019-01" db="EMBL/GenBank/DDBJ databases">
        <title>The draft genome of Rhizobium sp. 24NR.</title>
        <authorList>
            <person name="Liu L."/>
            <person name="Liang L."/>
            <person name="Shi S."/>
            <person name="Xu L."/>
            <person name="Wang X."/>
            <person name="Li L."/>
            <person name="Zhang X."/>
        </authorList>
    </citation>
    <scope>NUCLEOTIDE SEQUENCE [LARGE SCALE GENOMIC DNA]</scope>
    <source>
        <strain evidence="10 11">24NR</strain>
    </source>
</reference>
<dbReference type="InterPro" id="IPR036388">
    <property type="entry name" value="WH-like_DNA-bd_sf"/>
</dbReference>
<keyword evidence="11" id="KW-1185">Reference proteome</keyword>
<dbReference type="PANTHER" id="PTHR30537:SF5">
    <property type="entry name" value="HTH-TYPE TRANSCRIPTIONAL ACTIVATOR TTDR-RELATED"/>
    <property type="match status" value="1"/>
</dbReference>
<dbReference type="SUPFAM" id="SSF46785">
    <property type="entry name" value="Winged helix' DNA-binding domain"/>
    <property type="match status" value="1"/>
</dbReference>
<feature type="region of interest" description="Disordered" evidence="8">
    <location>
        <begin position="301"/>
        <end position="325"/>
    </location>
</feature>
<dbReference type="Proteomes" id="UP000287687">
    <property type="component" value="Unassembled WGS sequence"/>
</dbReference>
<dbReference type="OrthoDB" id="9813056at2"/>
<dbReference type="AlphaFoldDB" id="A0A444LLD7"/>
<evidence type="ECO:0000256" key="3">
    <source>
        <dbReference type="ARBA" id="ARBA00023125"/>
    </source>
</evidence>
<dbReference type="PROSITE" id="PS50931">
    <property type="entry name" value="HTH_LYSR"/>
    <property type="match status" value="1"/>
</dbReference>
<dbReference type="EMBL" id="SBIP01000001">
    <property type="protein sequence ID" value="RWX81166.1"/>
    <property type="molecule type" value="Genomic_DNA"/>
</dbReference>
<comment type="function">
    <text evidence="5">Transcriptional regulator of the ttuABCDE tartrate utilization operon.</text>
</comment>
<dbReference type="FunFam" id="1.10.10.10:FF:000001">
    <property type="entry name" value="LysR family transcriptional regulator"/>
    <property type="match status" value="1"/>
</dbReference>
<feature type="domain" description="HTH lysR-type" evidence="9">
    <location>
        <begin position="1"/>
        <end position="58"/>
    </location>
</feature>
<sequence length="325" mass="35578">MDFADLKTFCRVAQLSSIAAAARAEATEASTVSRRIAALEAQLGTRLFQRTTRKLSLTEAGAIFLSRILPILDDVSAAREAAVAAVEQPAGLLRVTASNAYGEAVVAPLLVAFCAQYPKIEIDLLLSDALVDLVAQQVDVALRLGPRPAGDLIVSKLKSIERRLVASKEYLSSVPPVEQPGDIVAHVCLPTTNSPQPPLWLFRRDLESIELVVPTKIRTSNTLALRQLVRDGVGISLLPEWSVDEDIKSGRLVQLLPSWKISVGAQESAVWVAYPSRAYLPLKTRKFIDFFREQVSSEAPEFNTRSMQEDLQITSSGTERYPKIS</sequence>
<evidence type="ECO:0000259" key="9">
    <source>
        <dbReference type="PROSITE" id="PS50931"/>
    </source>
</evidence>
<evidence type="ECO:0000313" key="11">
    <source>
        <dbReference type="Proteomes" id="UP000287687"/>
    </source>
</evidence>
<dbReference type="InterPro" id="IPR000847">
    <property type="entry name" value="LysR_HTH_N"/>
</dbReference>
<dbReference type="InterPro" id="IPR005119">
    <property type="entry name" value="LysR_subst-bd"/>
</dbReference>
<organism evidence="10 11">
    <name type="scientific">Neorhizobium lilium</name>
    <dbReference type="NCBI Taxonomy" id="2503024"/>
    <lineage>
        <taxon>Bacteria</taxon>
        <taxon>Pseudomonadati</taxon>
        <taxon>Pseudomonadota</taxon>
        <taxon>Alphaproteobacteria</taxon>
        <taxon>Hyphomicrobiales</taxon>
        <taxon>Rhizobiaceae</taxon>
        <taxon>Rhizobium/Agrobacterium group</taxon>
        <taxon>Neorhizobium</taxon>
    </lineage>
</organism>
<dbReference type="InterPro" id="IPR036390">
    <property type="entry name" value="WH_DNA-bd_sf"/>
</dbReference>
<dbReference type="Pfam" id="PF03466">
    <property type="entry name" value="LysR_substrate"/>
    <property type="match status" value="1"/>
</dbReference>
<dbReference type="RefSeq" id="WP_128440992.1">
    <property type="nucleotide sequence ID" value="NZ_SBIP01000001.1"/>
</dbReference>
<keyword evidence="3" id="KW-0238">DNA-binding</keyword>
<comment type="caution">
    <text evidence="10">The sequence shown here is derived from an EMBL/GenBank/DDBJ whole genome shotgun (WGS) entry which is preliminary data.</text>
</comment>
<proteinExistence type="inferred from homology"/>
<dbReference type="Gene3D" id="3.40.190.290">
    <property type="match status" value="1"/>
</dbReference>
<evidence type="ECO:0000256" key="4">
    <source>
        <dbReference type="ARBA" id="ARBA00023163"/>
    </source>
</evidence>
<gene>
    <name evidence="10" type="ORF">EPK99_02215</name>
</gene>
<evidence type="ECO:0000256" key="7">
    <source>
        <dbReference type="ARBA" id="ARBA00083243"/>
    </source>
</evidence>
<keyword evidence="2" id="KW-0805">Transcription regulation</keyword>
<dbReference type="Gene3D" id="1.10.10.10">
    <property type="entry name" value="Winged helix-like DNA-binding domain superfamily/Winged helix DNA-binding domain"/>
    <property type="match status" value="1"/>
</dbReference>
<dbReference type="CDD" id="cd08422">
    <property type="entry name" value="PBP2_CrgA_like"/>
    <property type="match status" value="1"/>
</dbReference>
<evidence type="ECO:0000256" key="1">
    <source>
        <dbReference type="ARBA" id="ARBA00009437"/>
    </source>
</evidence>
<dbReference type="GO" id="GO:0003677">
    <property type="term" value="F:DNA binding"/>
    <property type="evidence" value="ECO:0007669"/>
    <property type="project" value="UniProtKB-KW"/>
</dbReference>
<evidence type="ECO:0000313" key="10">
    <source>
        <dbReference type="EMBL" id="RWX81166.1"/>
    </source>
</evidence>
<evidence type="ECO:0000256" key="8">
    <source>
        <dbReference type="SAM" id="MobiDB-lite"/>
    </source>
</evidence>
<keyword evidence="4" id="KW-0804">Transcription</keyword>
<name>A0A444LLD7_9HYPH</name>
<dbReference type="SUPFAM" id="SSF53850">
    <property type="entry name" value="Periplasmic binding protein-like II"/>
    <property type="match status" value="1"/>
</dbReference>
<dbReference type="PANTHER" id="PTHR30537">
    <property type="entry name" value="HTH-TYPE TRANSCRIPTIONAL REGULATOR"/>
    <property type="match status" value="1"/>
</dbReference>
<evidence type="ECO:0000256" key="5">
    <source>
        <dbReference type="ARBA" id="ARBA00054626"/>
    </source>
</evidence>
<dbReference type="GO" id="GO:0003700">
    <property type="term" value="F:DNA-binding transcription factor activity"/>
    <property type="evidence" value="ECO:0007669"/>
    <property type="project" value="InterPro"/>
</dbReference>
<protein>
    <recommendedName>
        <fullName evidence="6">HTH-type transcriptional regulator TtuA</fullName>
    </recommendedName>
    <alternativeName>
        <fullName evidence="7">Tartrate utilization transcriptional regulator</fullName>
    </alternativeName>
</protein>